<reference evidence="2 3" key="1">
    <citation type="submission" date="2007-03" db="EMBL/GenBank/DDBJ databases">
        <authorList>
            <person name="Fulton L."/>
            <person name="Clifton S."/>
            <person name="Fulton B."/>
            <person name="Xu J."/>
            <person name="Minx P."/>
            <person name="Pepin K.H."/>
            <person name="Johnson M."/>
            <person name="Thiruvilangam P."/>
            <person name="Bhonagiri V."/>
            <person name="Nash W.E."/>
            <person name="Mardis E.R."/>
            <person name="Wilson R.K."/>
        </authorList>
    </citation>
    <scope>NUCLEOTIDE SEQUENCE [LARGE SCALE GENOMIC DNA]</scope>
    <source>
        <strain evidence="3">ATCC 8483 / DSM 1896 / JCM 5824 / BCRC 10623 / CCUG 4943 / NCTC 11153</strain>
    </source>
</reference>
<organism evidence="2 3">
    <name type="scientific">Bacteroides ovatus (strain ATCC 8483 / DSM 1896 / JCM 5824 / BCRC 10623 / CCUG 4943 / NCTC 11153)</name>
    <dbReference type="NCBI Taxonomy" id="411476"/>
    <lineage>
        <taxon>Bacteria</taxon>
        <taxon>Pseudomonadati</taxon>
        <taxon>Bacteroidota</taxon>
        <taxon>Bacteroidia</taxon>
        <taxon>Bacteroidales</taxon>
        <taxon>Bacteroidaceae</taxon>
        <taxon>Bacteroides</taxon>
    </lineage>
</organism>
<evidence type="ECO:0000313" key="2">
    <source>
        <dbReference type="EMBL" id="EDO10061.1"/>
    </source>
</evidence>
<sequence length="53" mass="6247">MYPVGFNNPYTPTNSPPDRNHKNRGCSLHLSGQYIIYSFFYNTLKQKQYAKMD</sequence>
<dbReference type="Proteomes" id="UP000005475">
    <property type="component" value="Unassembled WGS sequence"/>
</dbReference>
<gene>
    <name evidence="2" type="ORF">BACOVA_04442</name>
</gene>
<proteinExistence type="predicted"/>
<accession>A0AAN3A574</accession>
<protein>
    <submittedName>
        <fullName evidence="2">Uncharacterized protein</fullName>
    </submittedName>
</protein>
<feature type="compositionally biased region" description="Polar residues" evidence="1">
    <location>
        <begin position="8"/>
        <end position="17"/>
    </location>
</feature>
<comment type="caution">
    <text evidence="2">The sequence shown here is derived from an EMBL/GenBank/DDBJ whole genome shotgun (WGS) entry which is preliminary data.</text>
</comment>
<dbReference type="EMBL" id="AAXF02000053">
    <property type="protein sequence ID" value="EDO10061.1"/>
    <property type="molecule type" value="Genomic_DNA"/>
</dbReference>
<evidence type="ECO:0000256" key="1">
    <source>
        <dbReference type="SAM" id="MobiDB-lite"/>
    </source>
</evidence>
<dbReference type="AlphaFoldDB" id="A0AAN3A574"/>
<evidence type="ECO:0000313" key="3">
    <source>
        <dbReference type="Proteomes" id="UP000005475"/>
    </source>
</evidence>
<name>A0AAN3A574_BACO1</name>
<feature type="region of interest" description="Disordered" evidence="1">
    <location>
        <begin position="1"/>
        <end position="24"/>
    </location>
</feature>
<reference evidence="3" key="2">
    <citation type="submission" date="2007-04" db="EMBL/GenBank/DDBJ databases">
        <title>Draft genome sequence of Bacteroides ovatus (ATCC 8483).</title>
        <authorList>
            <person name="Sudarsanam P."/>
            <person name="Ley R."/>
            <person name="Guruge J."/>
            <person name="Turnbaugh P.J."/>
            <person name="Mahowald M."/>
            <person name="Liep D."/>
            <person name="Gordon J."/>
        </authorList>
    </citation>
    <scope>NUCLEOTIDE SEQUENCE [LARGE SCALE GENOMIC DNA]</scope>
    <source>
        <strain evidence="3">ATCC 8483 / DSM 1896 / JCM 5824 / BCRC 10623 / CCUG 4943 / NCTC 11153</strain>
    </source>
</reference>